<gene>
    <name evidence="7" type="ORF">SAMN05192534_1308</name>
</gene>
<dbReference type="PANTHER" id="PTHR24567:SF26">
    <property type="entry name" value="REGULATORY PROTEIN YEIL"/>
    <property type="match status" value="1"/>
</dbReference>
<sequence length="214" mass="24909">MSMIFKREKNTYAPDWDYLLKHGNRQFVKKKSMLYKQGEIGGGFYYVHKGLFKMLSFPSDNKSRIVAVTGSENIIGEQALDRQPYFCSAVAIEDSVVYYFSNDVYRDLIKEAPSLLRFCADSILQKVQLLVNEIHLKSLTSEHQVAHSLLELSEAFNRLEVNMTQQELADYIGLTRITVYKILKKWKEEQLIDIKNRTFYIIKPEILRSYALSS</sequence>
<protein>
    <submittedName>
        <fullName evidence="7">cAMP-binding domain of CRP or a regulatory subunit of cAMP-dependent protein kinases</fullName>
    </submittedName>
</protein>
<name>A0A1G8J7S5_9BACI</name>
<dbReference type="CDD" id="cd00038">
    <property type="entry name" value="CAP_ED"/>
    <property type="match status" value="1"/>
</dbReference>
<keyword evidence="8" id="KW-1185">Reference proteome</keyword>
<keyword evidence="1" id="KW-0805">Transcription regulation</keyword>
<evidence type="ECO:0000313" key="7">
    <source>
        <dbReference type="EMBL" id="SDI27236.1"/>
    </source>
</evidence>
<reference evidence="7 8" key="1">
    <citation type="submission" date="2016-10" db="EMBL/GenBank/DDBJ databases">
        <authorList>
            <person name="de Groot N.N."/>
        </authorList>
    </citation>
    <scope>NUCLEOTIDE SEQUENCE [LARGE SCALE GENOMIC DNA]</scope>
    <source>
        <strain evidence="7 8">DSM 21632</strain>
    </source>
</reference>
<dbReference type="Pfam" id="PF00027">
    <property type="entry name" value="cNMP_binding"/>
    <property type="match status" value="1"/>
</dbReference>
<dbReference type="InterPro" id="IPR036390">
    <property type="entry name" value="WH_DNA-bd_sf"/>
</dbReference>
<feature type="domain" description="HTH crp-type" evidence="6">
    <location>
        <begin position="139"/>
        <end position="205"/>
    </location>
</feature>
<dbReference type="SUPFAM" id="SSF51206">
    <property type="entry name" value="cAMP-binding domain-like"/>
    <property type="match status" value="1"/>
</dbReference>
<dbReference type="Proteomes" id="UP000199163">
    <property type="component" value="Unassembled WGS sequence"/>
</dbReference>
<evidence type="ECO:0000259" key="5">
    <source>
        <dbReference type="PROSITE" id="PS50042"/>
    </source>
</evidence>
<dbReference type="SUPFAM" id="SSF46785">
    <property type="entry name" value="Winged helix' DNA-binding domain"/>
    <property type="match status" value="1"/>
</dbReference>
<dbReference type="GO" id="GO:0003677">
    <property type="term" value="F:DNA binding"/>
    <property type="evidence" value="ECO:0007669"/>
    <property type="project" value="UniProtKB-KW"/>
</dbReference>
<keyword evidence="3" id="KW-0010">Activator</keyword>
<evidence type="ECO:0000313" key="8">
    <source>
        <dbReference type="Proteomes" id="UP000199163"/>
    </source>
</evidence>
<dbReference type="GO" id="GO:0016301">
    <property type="term" value="F:kinase activity"/>
    <property type="evidence" value="ECO:0007669"/>
    <property type="project" value="UniProtKB-KW"/>
</dbReference>
<dbReference type="InterPro" id="IPR018490">
    <property type="entry name" value="cNMP-bd_dom_sf"/>
</dbReference>
<proteinExistence type="predicted"/>
<dbReference type="PRINTS" id="PR00034">
    <property type="entry name" value="HTHCRP"/>
</dbReference>
<organism evidence="7 8">
    <name type="scientific">Alteribacillus persepolensis</name>
    <dbReference type="NCBI Taxonomy" id="568899"/>
    <lineage>
        <taxon>Bacteria</taxon>
        <taxon>Bacillati</taxon>
        <taxon>Bacillota</taxon>
        <taxon>Bacilli</taxon>
        <taxon>Bacillales</taxon>
        <taxon>Bacillaceae</taxon>
        <taxon>Alteribacillus</taxon>
    </lineage>
</organism>
<dbReference type="PANTHER" id="PTHR24567">
    <property type="entry name" value="CRP FAMILY TRANSCRIPTIONAL REGULATORY PROTEIN"/>
    <property type="match status" value="1"/>
</dbReference>
<dbReference type="RefSeq" id="WP_091276264.1">
    <property type="nucleotide sequence ID" value="NZ_FNDK01000030.1"/>
</dbReference>
<evidence type="ECO:0000256" key="4">
    <source>
        <dbReference type="ARBA" id="ARBA00023163"/>
    </source>
</evidence>
<dbReference type="CDD" id="cd00092">
    <property type="entry name" value="HTH_CRP"/>
    <property type="match status" value="1"/>
</dbReference>
<keyword evidence="2" id="KW-0238">DNA-binding</keyword>
<dbReference type="InterPro" id="IPR014710">
    <property type="entry name" value="RmlC-like_jellyroll"/>
</dbReference>
<keyword evidence="7" id="KW-0418">Kinase</keyword>
<dbReference type="STRING" id="568899.SAMN05192534_1308"/>
<dbReference type="InterPro" id="IPR000595">
    <property type="entry name" value="cNMP-bd_dom"/>
</dbReference>
<evidence type="ECO:0000256" key="2">
    <source>
        <dbReference type="ARBA" id="ARBA00023125"/>
    </source>
</evidence>
<feature type="domain" description="Cyclic nucleotide-binding" evidence="5">
    <location>
        <begin position="25"/>
        <end position="126"/>
    </location>
</feature>
<dbReference type="GO" id="GO:0005829">
    <property type="term" value="C:cytosol"/>
    <property type="evidence" value="ECO:0007669"/>
    <property type="project" value="TreeGrafter"/>
</dbReference>
<evidence type="ECO:0000256" key="3">
    <source>
        <dbReference type="ARBA" id="ARBA00023159"/>
    </source>
</evidence>
<evidence type="ECO:0000259" key="6">
    <source>
        <dbReference type="PROSITE" id="PS51063"/>
    </source>
</evidence>
<dbReference type="Gene3D" id="2.60.120.10">
    <property type="entry name" value="Jelly Rolls"/>
    <property type="match status" value="1"/>
</dbReference>
<evidence type="ECO:0000256" key="1">
    <source>
        <dbReference type="ARBA" id="ARBA00023015"/>
    </source>
</evidence>
<dbReference type="SMART" id="SM00100">
    <property type="entry name" value="cNMP"/>
    <property type="match status" value="1"/>
</dbReference>
<dbReference type="PROSITE" id="PS51063">
    <property type="entry name" value="HTH_CRP_2"/>
    <property type="match status" value="1"/>
</dbReference>
<keyword evidence="4" id="KW-0804">Transcription</keyword>
<dbReference type="GO" id="GO:0003700">
    <property type="term" value="F:DNA-binding transcription factor activity"/>
    <property type="evidence" value="ECO:0007669"/>
    <property type="project" value="TreeGrafter"/>
</dbReference>
<dbReference type="SMART" id="SM00419">
    <property type="entry name" value="HTH_CRP"/>
    <property type="match status" value="1"/>
</dbReference>
<dbReference type="InterPro" id="IPR050397">
    <property type="entry name" value="Env_Response_Regulators"/>
</dbReference>
<dbReference type="AlphaFoldDB" id="A0A1G8J7S5"/>
<accession>A0A1G8J7S5</accession>
<dbReference type="EMBL" id="FNDK01000030">
    <property type="protein sequence ID" value="SDI27236.1"/>
    <property type="molecule type" value="Genomic_DNA"/>
</dbReference>
<dbReference type="PROSITE" id="PS50042">
    <property type="entry name" value="CNMP_BINDING_3"/>
    <property type="match status" value="1"/>
</dbReference>
<dbReference type="InterPro" id="IPR012318">
    <property type="entry name" value="HTH_CRP"/>
</dbReference>
<keyword evidence="7" id="KW-0808">Transferase</keyword>
<dbReference type="OrthoDB" id="9812325at2"/>
<dbReference type="Pfam" id="PF13545">
    <property type="entry name" value="HTH_Crp_2"/>
    <property type="match status" value="1"/>
</dbReference>